<keyword evidence="2" id="KW-0456">Lyase</keyword>
<dbReference type="InterPro" id="IPR013785">
    <property type="entry name" value="Aldolase_TIM"/>
</dbReference>
<proteinExistence type="inferred from homology"/>
<reference evidence="3" key="1">
    <citation type="journal article" date="2019" name="Int. J. Syst. Evol. Microbiol.">
        <title>The Global Catalogue of Microorganisms (GCM) 10K type strain sequencing project: providing services to taxonomists for standard genome sequencing and annotation.</title>
        <authorList>
            <consortium name="The Broad Institute Genomics Platform"/>
            <consortium name="The Broad Institute Genome Sequencing Center for Infectious Disease"/>
            <person name="Wu L."/>
            <person name="Ma J."/>
        </authorList>
    </citation>
    <scope>NUCLEOTIDE SEQUENCE [LARGE SCALE GENOMIC DNA]</scope>
    <source>
        <strain evidence="3">IBRC-M 10813</strain>
    </source>
</reference>
<dbReference type="InterPro" id="IPR036112">
    <property type="entry name" value="ComA_synth_sf"/>
</dbReference>
<dbReference type="Proteomes" id="UP001595843">
    <property type="component" value="Unassembled WGS sequence"/>
</dbReference>
<dbReference type="EMBL" id="JBHSAP010000018">
    <property type="protein sequence ID" value="MFC4078236.1"/>
    <property type="molecule type" value="Genomic_DNA"/>
</dbReference>
<dbReference type="Gene3D" id="3.20.20.70">
    <property type="entry name" value="Aldolase class I"/>
    <property type="match status" value="1"/>
</dbReference>
<comment type="similarity">
    <text evidence="1">Belongs to the phosphosulfolactate synthase family.</text>
</comment>
<dbReference type="PANTHER" id="PTHR48413">
    <property type="match status" value="1"/>
</dbReference>
<dbReference type="InterPro" id="IPR003830">
    <property type="entry name" value="ComA_synth"/>
</dbReference>
<evidence type="ECO:0000313" key="2">
    <source>
        <dbReference type="EMBL" id="MFC4078236.1"/>
    </source>
</evidence>
<protein>
    <submittedName>
        <fullName evidence="2">Phosphosulfolactate synthase</fullName>
        <ecNumber evidence="2">4.4.1.19</ecNumber>
    </submittedName>
</protein>
<name>A0ABV8JM06_9BACL</name>
<dbReference type="GO" id="GO:0043817">
    <property type="term" value="F:phosphosulfolactate synthase activity"/>
    <property type="evidence" value="ECO:0007669"/>
    <property type="project" value="UniProtKB-EC"/>
</dbReference>
<evidence type="ECO:0000256" key="1">
    <source>
        <dbReference type="ARBA" id="ARBA00010424"/>
    </source>
</evidence>
<gene>
    <name evidence="2" type="ORF">ACFOUO_15660</name>
</gene>
<comment type="caution">
    <text evidence="2">The sequence shown here is derived from an EMBL/GenBank/DDBJ whole genome shotgun (WGS) entry which is preliminary data.</text>
</comment>
<dbReference type="Pfam" id="PF02679">
    <property type="entry name" value="ComA"/>
    <property type="match status" value="1"/>
</dbReference>
<dbReference type="EC" id="4.4.1.19" evidence="2"/>
<dbReference type="PANTHER" id="PTHR48413:SF1">
    <property type="entry name" value="PROTEIN HEAT-STRESS-ASSOCIATED 32"/>
    <property type="match status" value="1"/>
</dbReference>
<evidence type="ECO:0000313" key="3">
    <source>
        <dbReference type="Proteomes" id="UP001595843"/>
    </source>
</evidence>
<keyword evidence="3" id="KW-1185">Reference proteome</keyword>
<accession>A0ABV8JM06</accession>
<organism evidence="2 3">
    <name type="scientific">Salinithrix halophila</name>
    <dbReference type="NCBI Taxonomy" id="1485204"/>
    <lineage>
        <taxon>Bacteria</taxon>
        <taxon>Bacillati</taxon>
        <taxon>Bacillota</taxon>
        <taxon>Bacilli</taxon>
        <taxon>Bacillales</taxon>
        <taxon>Thermoactinomycetaceae</taxon>
        <taxon>Salinithrix</taxon>
    </lineage>
</organism>
<dbReference type="RefSeq" id="WP_380706055.1">
    <property type="nucleotide sequence ID" value="NZ_JBHSAP010000018.1"/>
</dbReference>
<dbReference type="SUPFAM" id="SSF102110">
    <property type="entry name" value="(2r)-phospho-3-sulfolactate synthase ComA"/>
    <property type="match status" value="1"/>
</dbReference>
<sequence>MDPFAETTWGSRLMDPSLSRKAKPRTAGLTMIIDKGLGLSAFRDLLELAGDYIDYIKLGFGTASITPLPVLREKLRLAKQYGVYLYPGGTFFEVACAQREITGYFQTLSEIGFDWVEISDGSLELSATERSHAIEMARSFSFQVITEIGKKEKGSVTPIDLLAETFRQDRACGASFVIIEGRESGRSIGIFNASGEIDTNYVHDICSRVEPERIWWECPQSGQQVTILQLLGAEANLGNIPVTEVLSVESLRRGLRSDTFFTFGSTTQEGPV</sequence>